<dbReference type="OrthoDB" id="5126074at2"/>
<sequence>MSNIDDIQASIDHTRAELAATLNELEDKLNIPKQLGAAASKAKASFDVDPKPWLAGAAATAAAIGGFALIALRRR</sequence>
<comment type="caution">
    <text evidence="2">The sequence shown here is derived from an EMBL/GenBank/DDBJ whole genome shotgun (WGS) entry which is preliminary data.</text>
</comment>
<keyword evidence="3" id="KW-1185">Reference proteome</keyword>
<evidence type="ECO:0000313" key="3">
    <source>
        <dbReference type="Proteomes" id="UP000280008"/>
    </source>
</evidence>
<reference evidence="2 3" key="1">
    <citation type="submission" date="2018-10" db="EMBL/GenBank/DDBJ databases">
        <title>Sequencing the genomes of 1000 actinobacteria strains.</title>
        <authorList>
            <person name="Klenk H.-P."/>
        </authorList>
    </citation>
    <scope>NUCLEOTIDE SEQUENCE [LARGE SCALE GENOMIC DNA]</scope>
    <source>
        <strain evidence="2 3">DSM 17894</strain>
    </source>
</reference>
<organism evidence="2 3">
    <name type="scientific">Frondihabitans australicus</name>
    <dbReference type="NCBI Taxonomy" id="386892"/>
    <lineage>
        <taxon>Bacteria</taxon>
        <taxon>Bacillati</taxon>
        <taxon>Actinomycetota</taxon>
        <taxon>Actinomycetes</taxon>
        <taxon>Micrococcales</taxon>
        <taxon>Microbacteriaceae</taxon>
        <taxon>Frondihabitans</taxon>
    </lineage>
</organism>
<keyword evidence="1" id="KW-1133">Transmembrane helix</keyword>
<dbReference type="RefSeq" id="WP_121370496.1">
    <property type="nucleotide sequence ID" value="NZ_RBKS01000001.1"/>
</dbReference>
<protein>
    <submittedName>
        <fullName evidence="2">Uncharacterized protein DUF3618</fullName>
    </submittedName>
</protein>
<keyword evidence="1" id="KW-0812">Transmembrane</keyword>
<evidence type="ECO:0000313" key="2">
    <source>
        <dbReference type="EMBL" id="RKR75733.1"/>
    </source>
</evidence>
<evidence type="ECO:0000256" key="1">
    <source>
        <dbReference type="SAM" id="Phobius"/>
    </source>
</evidence>
<dbReference type="Pfam" id="PF12277">
    <property type="entry name" value="DUF3618"/>
    <property type="match status" value="1"/>
</dbReference>
<name>A0A495IIB7_9MICO</name>
<feature type="transmembrane region" description="Helical" evidence="1">
    <location>
        <begin position="53"/>
        <end position="72"/>
    </location>
</feature>
<accession>A0A495IIB7</accession>
<proteinExistence type="predicted"/>
<dbReference type="Proteomes" id="UP000280008">
    <property type="component" value="Unassembled WGS sequence"/>
</dbReference>
<gene>
    <name evidence="2" type="ORF">C8E83_2887</name>
</gene>
<dbReference type="EMBL" id="RBKS01000001">
    <property type="protein sequence ID" value="RKR75733.1"/>
    <property type="molecule type" value="Genomic_DNA"/>
</dbReference>
<dbReference type="InterPro" id="IPR022062">
    <property type="entry name" value="DUF3618"/>
</dbReference>
<dbReference type="AlphaFoldDB" id="A0A495IIB7"/>
<keyword evidence="1" id="KW-0472">Membrane</keyword>